<reference evidence="2 3" key="1">
    <citation type="journal article" date="2016" name="BMC Genomics">
        <title>Comparative genomics reveals Cyclospora cayetanensis possesses coccidia-like metabolism and invasion components but unique surface antigens.</title>
        <authorList>
            <person name="Liu S."/>
            <person name="Wang L."/>
            <person name="Zheng H."/>
            <person name="Xu Z."/>
            <person name="Roellig D.M."/>
            <person name="Li N."/>
            <person name="Frace M.A."/>
            <person name="Tang K."/>
            <person name="Arrowood M.J."/>
            <person name="Moss D.M."/>
            <person name="Zhang L."/>
            <person name="Feng Y."/>
            <person name="Xiao L."/>
        </authorList>
    </citation>
    <scope>NUCLEOTIDE SEQUENCE [LARGE SCALE GENOMIC DNA]</scope>
    <source>
        <strain evidence="2 3">CHN_HEN01</strain>
    </source>
</reference>
<feature type="region of interest" description="Disordered" evidence="1">
    <location>
        <begin position="196"/>
        <end position="233"/>
    </location>
</feature>
<feature type="region of interest" description="Disordered" evidence="1">
    <location>
        <begin position="1"/>
        <end position="49"/>
    </location>
</feature>
<proteinExistence type="predicted"/>
<keyword evidence="3" id="KW-1185">Reference proteome</keyword>
<dbReference type="Proteomes" id="UP000095192">
    <property type="component" value="Unassembled WGS sequence"/>
</dbReference>
<dbReference type="AlphaFoldDB" id="A0A1D3D1L5"/>
<gene>
    <name evidence="2" type="ORF">cyc_03786</name>
</gene>
<feature type="compositionally biased region" description="Acidic residues" evidence="1">
    <location>
        <begin position="207"/>
        <end position="216"/>
    </location>
</feature>
<evidence type="ECO:0000313" key="2">
    <source>
        <dbReference type="EMBL" id="OEH77338.1"/>
    </source>
</evidence>
<protein>
    <submittedName>
        <fullName evidence="2">Uncharacterized protein</fullName>
    </submittedName>
</protein>
<name>A0A1D3D1L5_9EIME</name>
<organism evidence="2 3">
    <name type="scientific">Cyclospora cayetanensis</name>
    <dbReference type="NCBI Taxonomy" id="88456"/>
    <lineage>
        <taxon>Eukaryota</taxon>
        <taxon>Sar</taxon>
        <taxon>Alveolata</taxon>
        <taxon>Apicomplexa</taxon>
        <taxon>Conoidasida</taxon>
        <taxon>Coccidia</taxon>
        <taxon>Eucoccidiorida</taxon>
        <taxon>Eimeriorina</taxon>
        <taxon>Eimeriidae</taxon>
        <taxon>Cyclospora</taxon>
    </lineage>
</organism>
<comment type="caution">
    <text evidence="2">The sequence shown here is derived from an EMBL/GenBank/DDBJ whole genome shotgun (WGS) entry which is preliminary data.</text>
</comment>
<dbReference type="InParanoid" id="A0A1D3D1L5"/>
<accession>A0A1D3D1L5</accession>
<dbReference type="VEuPathDB" id="ToxoDB:LOC34620424"/>
<evidence type="ECO:0000313" key="3">
    <source>
        <dbReference type="Proteomes" id="UP000095192"/>
    </source>
</evidence>
<dbReference type="EMBL" id="JROU02001125">
    <property type="protein sequence ID" value="OEH77338.1"/>
    <property type="molecule type" value="Genomic_DNA"/>
</dbReference>
<feature type="compositionally biased region" description="Polar residues" evidence="1">
    <location>
        <begin position="220"/>
        <end position="233"/>
    </location>
</feature>
<dbReference type="VEuPathDB" id="ToxoDB:cyc_03786"/>
<sequence>MPSSQKRRLSPVEHAPPIQPAEQKYQNQELRHQLRQQSPCVLSGRKRALPSEVPVSKACRIRTSNEGEAAIAAVPTEVQAATAGVGASCLTAAVSEEKPTMGSAPPPDAPSSCVALVPYGQNHIYEPLLRPLQQQQDLLMQQNLADPLAALSEIQEPQHFIRGLTAAEAVAKAGVLLIPASTRASKTDALLLLQKAQQQQLDREDEAREESEDDEGVLLRTTSQTSQGAMSVD</sequence>
<evidence type="ECO:0000256" key="1">
    <source>
        <dbReference type="SAM" id="MobiDB-lite"/>
    </source>
</evidence>